<accession>A0ABD2JJB5</accession>
<evidence type="ECO:0000256" key="3">
    <source>
        <dbReference type="ARBA" id="ARBA00023212"/>
    </source>
</evidence>
<organism evidence="10 11">
    <name type="scientific">Heterodera trifolii</name>
    <dbReference type="NCBI Taxonomy" id="157864"/>
    <lineage>
        <taxon>Eukaryota</taxon>
        <taxon>Metazoa</taxon>
        <taxon>Ecdysozoa</taxon>
        <taxon>Nematoda</taxon>
        <taxon>Chromadorea</taxon>
        <taxon>Rhabditida</taxon>
        <taxon>Tylenchina</taxon>
        <taxon>Tylenchomorpha</taxon>
        <taxon>Tylenchoidea</taxon>
        <taxon>Heteroderidae</taxon>
        <taxon>Heteroderinae</taxon>
        <taxon>Heterodera</taxon>
    </lineage>
</organism>
<evidence type="ECO:0000313" key="11">
    <source>
        <dbReference type="Proteomes" id="UP001620626"/>
    </source>
</evidence>
<keyword evidence="3 7" id="KW-0206">Cytoskeleton</keyword>
<comment type="subcellular location">
    <subcellularLocation>
        <location evidence="6">Cell projection</location>
        <location evidence="6">Pseudopodium</location>
    </subcellularLocation>
    <subcellularLocation>
        <location evidence="1">Cytoplasm</location>
        <location evidence="1">Cytoskeleton</location>
    </subcellularLocation>
</comment>
<evidence type="ECO:0000256" key="6">
    <source>
        <dbReference type="ARBA" id="ARBA00037818"/>
    </source>
</evidence>
<protein>
    <recommendedName>
        <fullName evidence="7">Major sperm protein</fullName>
    </recommendedName>
</protein>
<feature type="compositionally biased region" description="Low complexity" evidence="8">
    <location>
        <begin position="106"/>
        <end position="117"/>
    </location>
</feature>
<feature type="compositionally biased region" description="Low complexity" evidence="8">
    <location>
        <begin position="123"/>
        <end position="132"/>
    </location>
</feature>
<evidence type="ECO:0000313" key="10">
    <source>
        <dbReference type="EMBL" id="KAL3090655.1"/>
    </source>
</evidence>
<dbReference type="PANTHER" id="PTHR22920">
    <property type="entry name" value="MAJOR SPERM PROTEIN"/>
    <property type="match status" value="1"/>
</dbReference>
<dbReference type="InterPro" id="IPR051155">
    <property type="entry name" value="Nematode_MSP"/>
</dbReference>
<evidence type="ECO:0000256" key="8">
    <source>
        <dbReference type="SAM" id="MobiDB-lite"/>
    </source>
</evidence>
<dbReference type="EMBL" id="JBICBT010000958">
    <property type="protein sequence ID" value="KAL3090655.1"/>
    <property type="molecule type" value="Genomic_DNA"/>
</dbReference>
<dbReference type="Proteomes" id="UP001620626">
    <property type="component" value="Unassembled WGS sequence"/>
</dbReference>
<dbReference type="SUPFAM" id="SSF49354">
    <property type="entry name" value="PapD-like"/>
    <property type="match status" value="1"/>
</dbReference>
<keyword evidence="11" id="KW-1185">Reference proteome</keyword>
<evidence type="ECO:0000256" key="7">
    <source>
        <dbReference type="RuleBase" id="RU003425"/>
    </source>
</evidence>
<evidence type="ECO:0000256" key="2">
    <source>
        <dbReference type="ARBA" id="ARBA00022490"/>
    </source>
</evidence>
<proteinExistence type="predicted"/>
<comment type="caution">
    <text evidence="10">The sequence shown here is derived from an EMBL/GenBank/DDBJ whole genome shotgun (WGS) entry which is preliminary data.</text>
</comment>
<dbReference type="PANTHER" id="PTHR22920:SF7">
    <property type="entry name" value="MSP DOMAIN-CONTAINING PROTEIN-RELATED"/>
    <property type="match status" value="1"/>
</dbReference>
<dbReference type="InterPro" id="IPR000535">
    <property type="entry name" value="MSP_dom"/>
</dbReference>
<evidence type="ECO:0000259" key="9">
    <source>
        <dbReference type="PROSITE" id="PS50202"/>
    </source>
</evidence>
<dbReference type="InterPro" id="IPR013783">
    <property type="entry name" value="Ig-like_fold"/>
</dbReference>
<evidence type="ECO:0000256" key="5">
    <source>
        <dbReference type="ARBA" id="ARBA00037744"/>
    </source>
</evidence>
<dbReference type="GO" id="GO:0031143">
    <property type="term" value="C:pseudopodium"/>
    <property type="evidence" value="ECO:0007669"/>
    <property type="project" value="UniProtKB-SubCell"/>
</dbReference>
<feature type="region of interest" description="Disordered" evidence="8">
    <location>
        <begin position="106"/>
        <end position="132"/>
    </location>
</feature>
<sequence>MTINSIYFGIQMEIRSLALQASSIHPPVDVVSSHMHDVDAADSGLLRWLWWSRSLAGRCRLGGAGSHVGAHVAHDEVMSCRDEMCRRAWRALVLMLRGGFCTFSSLSSSNTSSNALNDHTSSTHKASPTTATTTAMAQLPPEDVATMPTQKVVFNAPFDNKATYYMRVINPGTKRIGYAFKTTKPKRINMNPPNGVLGPKESVNVAVSCDAFDPGSEDTKGDRVTVEWTNTPDPAATAFKLEWFQGDGMVRRKNLPIEYNV</sequence>
<evidence type="ECO:0000256" key="4">
    <source>
        <dbReference type="ARBA" id="ARBA00023273"/>
    </source>
</evidence>
<reference evidence="10 11" key="1">
    <citation type="submission" date="2024-10" db="EMBL/GenBank/DDBJ databases">
        <authorList>
            <person name="Kim D."/>
        </authorList>
    </citation>
    <scope>NUCLEOTIDE SEQUENCE [LARGE SCALE GENOMIC DNA]</scope>
    <source>
        <strain evidence="10">BH-2024</strain>
    </source>
</reference>
<dbReference type="Gene3D" id="2.60.40.10">
    <property type="entry name" value="Immunoglobulins"/>
    <property type="match status" value="1"/>
</dbReference>
<dbReference type="Pfam" id="PF00635">
    <property type="entry name" value="Motile_Sperm"/>
    <property type="match status" value="1"/>
</dbReference>
<comment type="function">
    <text evidence="5 7">Central component in molecular interactions underlying sperm crawling. Forms an extensive filament system that extends from sperm villipoda, along the leading edge of the pseudopod.</text>
</comment>
<dbReference type="AlphaFoldDB" id="A0ABD2JJB5"/>
<keyword evidence="2" id="KW-0963">Cytoplasm</keyword>
<name>A0ABD2JJB5_9BILA</name>
<evidence type="ECO:0000256" key="1">
    <source>
        <dbReference type="ARBA" id="ARBA00004245"/>
    </source>
</evidence>
<keyword evidence="4" id="KW-0966">Cell projection</keyword>
<gene>
    <name evidence="10" type="ORF">niasHT_023500</name>
</gene>
<dbReference type="GO" id="GO:0005856">
    <property type="term" value="C:cytoskeleton"/>
    <property type="evidence" value="ECO:0007669"/>
    <property type="project" value="UniProtKB-SubCell"/>
</dbReference>
<dbReference type="InterPro" id="IPR008962">
    <property type="entry name" value="PapD-like_sf"/>
</dbReference>
<dbReference type="PROSITE" id="PS50202">
    <property type="entry name" value="MSP"/>
    <property type="match status" value="1"/>
</dbReference>
<feature type="domain" description="MSP" evidence="9">
    <location>
        <begin position="143"/>
        <end position="260"/>
    </location>
</feature>